<dbReference type="AlphaFoldDB" id="A0A844M2U8"/>
<sequence length="237" mass="26839">MSDFNSDNQSKTDPFVNPNTPQTQNHLDTSIGTNIGTSIDKADSINGLPDKAAPRQGVTDLSHEDNLQSHSSANPNGQRTVVGSLELLEERAVVDKERLDIGKVKVRKEVRRKTVNVPIELMEEILVIETDYYDADSRAFLTNEVSDEDIVRHIEPTLDSQPSIMVNGNQVLLDSNEPLEIVISRQVALIKKETHAVQDVRIEKSTHLHQDTFEVELKHEELDVQEEGFFEHERRKR</sequence>
<feature type="domain" description="DUF2382" evidence="2">
    <location>
        <begin position="85"/>
        <end position="143"/>
    </location>
</feature>
<dbReference type="InterPro" id="IPR019060">
    <property type="entry name" value="DUF2382"/>
</dbReference>
<evidence type="ECO:0000313" key="3">
    <source>
        <dbReference type="EMBL" id="MUG32938.1"/>
    </source>
</evidence>
<dbReference type="EMBL" id="WFKQ01000008">
    <property type="protein sequence ID" value="MUG32938.1"/>
    <property type="molecule type" value="Genomic_DNA"/>
</dbReference>
<gene>
    <name evidence="3" type="ORF">GB996_09015</name>
</gene>
<dbReference type="InterPro" id="IPR052967">
    <property type="entry name" value="Stress_Response_Assoc"/>
</dbReference>
<accession>A0A844M2U8</accession>
<dbReference type="Pfam" id="PF09557">
    <property type="entry name" value="DUF2382"/>
    <property type="match status" value="2"/>
</dbReference>
<evidence type="ECO:0000259" key="2">
    <source>
        <dbReference type="Pfam" id="PF09557"/>
    </source>
</evidence>
<evidence type="ECO:0000256" key="1">
    <source>
        <dbReference type="SAM" id="MobiDB-lite"/>
    </source>
</evidence>
<dbReference type="PANTHER" id="PTHR38463">
    <property type="entry name" value="STRESS RESPONSE PROTEIN YSNF"/>
    <property type="match status" value="1"/>
</dbReference>
<evidence type="ECO:0000313" key="4">
    <source>
        <dbReference type="Proteomes" id="UP000442109"/>
    </source>
</evidence>
<protein>
    <submittedName>
        <fullName evidence="3">DUF2382 domain-containing protein</fullName>
    </submittedName>
</protein>
<feature type="domain" description="DUF2382" evidence="2">
    <location>
        <begin position="174"/>
        <end position="224"/>
    </location>
</feature>
<proteinExistence type="predicted"/>
<organism evidence="3 4">
    <name type="scientific">Psychrobacter sanguinis</name>
    <dbReference type="NCBI Taxonomy" id="861445"/>
    <lineage>
        <taxon>Bacteria</taxon>
        <taxon>Pseudomonadati</taxon>
        <taxon>Pseudomonadota</taxon>
        <taxon>Gammaproteobacteria</taxon>
        <taxon>Moraxellales</taxon>
        <taxon>Moraxellaceae</taxon>
        <taxon>Psychrobacter</taxon>
    </lineage>
</organism>
<comment type="caution">
    <text evidence="3">The sequence shown here is derived from an EMBL/GenBank/DDBJ whole genome shotgun (WGS) entry which is preliminary data.</text>
</comment>
<name>A0A844M2U8_9GAMM</name>
<feature type="region of interest" description="Disordered" evidence="1">
    <location>
        <begin position="1"/>
        <end position="79"/>
    </location>
</feature>
<reference evidence="3 4" key="1">
    <citation type="journal article" date="2019" name="PLoS ONE">
        <title>Pup mortality in New Zealand sea lions (Phocarctos hookeri) at Enderby Island, Auckland Islands, 2013-18.</title>
        <authorList>
            <person name="Michael S.A."/>
            <person name="Hayman D.T.S."/>
            <person name="Gray R."/>
            <person name="Zhang J."/>
            <person name="Rogers L."/>
            <person name="Roe W.D."/>
        </authorList>
    </citation>
    <scope>NUCLEOTIDE SEQUENCE [LARGE SCALE GENOMIC DNA]</scope>
    <source>
        <strain evidence="3 4">SM868</strain>
    </source>
</reference>
<keyword evidence="4" id="KW-1185">Reference proteome</keyword>
<dbReference type="OrthoDB" id="6658157at2"/>
<dbReference type="PANTHER" id="PTHR38463:SF1">
    <property type="entry name" value="STRESS RESPONSE PROTEIN YSNF"/>
    <property type="match status" value="1"/>
</dbReference>
<feature type="compositionally biased region" description="Polar residues" evidence="1">
    <location>
        <begin position="68"/>
        <end position="79"/>
    </location>
</feature>
<feature type="compositionally biased region" description="Polar residues" evidence="1">
    <location>
        <begin position="1"/>
        <end position="37"/>
    </location>
</feature>
<dbReference type="RefSeq" id="WP_155587472.1">
    <property type="nucleotide sequence ID" value="NZ_WFKQ01000008.1"/>
</dbReference>
<dbReference type="Proteomes" id="UP000442109">
    <property type="component" value="Unassembled WGS sequence"/>
</dbReference>